<reference evidence="2 3" key="1">
    <citation type="submission" date="2019-02" db="EMBL/GenBank/DDBJ databases">
        <title>Opniocepnalus argus genome.</title>
        <authorList>
            <person name="Zhou C."/>
            <person name="Xiao S."/>
        </authorList>
    </citation>
    <scope>NUCLEOTIDE SEQUENCE [LARGE SCALE GENOMIC DNA]</scope>
    <source>
        <strain evidence="2">OARG1902GOOAL</strain>
        <tissue evidence="2">Muscle</tissue>
    </source>
</reference>
<dbReference type="Proteomes" id="UP000503349">
    <property type="component" value="Chromosome 4"/>
</dbReference>
<protein>
    <submittedName>
        <fullName evidence="2">Uncharacterized protein</fullName>
    </submittedName>
</protein>
<dbReference type="EMBL" id="CM015715">
    <property type="protein sequence ID" value="KAF3689290.1"/>
    <property type="molecule type" value="Genomic_DNA"/>
</dbReference>
<name>A0A6G1PG59_CHAAH</name>
<feature type="transmembrane region" description="Helical" evidence="1">
    <location>
        <begin position="20"/>
        <end position="37"/>
    </location>
</feature>
<keyword evidence="1" id="KW-0472">Membrane</keyword>
<reference evidence="3" key="2">
    <citation type="submission" date="2019-02" db="EMBL/GenBank/DDBJ databases">
        <title>Opniocepnalus argus Var Kimnra genome.</title>
        <authorList>
            <person name="Zhou C."/>
            <person name="Xiao S."/>
        </authorList>
    </citation>
    <scope>NUCLEOTIDE SEQUENCE [LARGE SCALE GENOMIC DNA]</scope>
</reference>
<accession>A0A6G1PG59</accession>
<organism evidence="2 3">
    <name type="scientific">Channa argus</name>
    <name type="common">Northern snakehead</name>
    <name type="synonym">Ophicephalus argus</name>
    <dbReference type="NCBI Taxonomy" id="215402"/>
    <lineage>
        <taxon>Eukaryota</taxon>
        <taxon>Metazoa</taxon>
        <taxon>Chordata</taxon>
        <taxon>Craniata</taxon>
        <taxon>Vertebrata</taxon>
        <taxon>Euteleostomi</taxon>
        <taxon>Actinopterygii</taxon>
        <taxon>Neopterygii</taxon>
        <taxon>Teleostei</taxon>
        <taxon>Neoteleostei</taxon>
        <taxon>Acanthomorphata</taxon>
        <taxon>Anabantaria</taxon>
        <taxon>Anabantiformes</taxon>
        <taxon>Channoidei</taxon>
        <taxon>Channidae</taxon>
        <taxon>Channa</taxon>
    </lineage>
</organism>
<evidence type="ECO:0000313" key="2">
    <source>
        <dbReference type="EMBL" id="KAF3689290.1"/>
    </source>
</evidence>
<sequence length="66" mass="7424">MTKLVPPALKAMFYLLRKLSSILCSNALCCLLALFFFKTKSILVLQSEIQITDLCSDYHLSLGKVK</sequence>
<evidence type="ECO:0000256" key="1">
    <source>
        <dbReference type="SAM" id="Phobius"/>
    </source>
</evidence>
<dbReference type="AlphaFoldDB" id="A0A6G1PG59"/>
<evidence type="ECO:0000313" key="3">
    <source>
        <dbReference type="Proteomes" id="UP000503349"/>
    </source>
</evidence>
<proteinExistence type="predicted"/>
<gene>
    <name evidence="2" type="ORF">EXN66_Car004962</name>
</gene>
<keyword evidence="3" id="KW-1185">Reference proteome</keyword>
<keyword evidence="1" id="KW-1133">Transmembrane helix</keyword>
<keyword evidence="1" id="KW-0812">Transmembrane</keyword>